<organism evidence="4 5">
    <name type="scientific">Streptomyces wuyuanensis</name>
    <dbReference type="NCBI Taxonomy" id="1196353"/>
    <lineage>
        <taxon>Bacteria</taxon>
        <taxon>Bacillati</taxon>
        <taxon>Actinomycetota</taxon>
        <taxon>Actinomycetes</taxon>
        <taxon>Kitasatosporales</taxon>
        <taxon>Streptomycetaceae</taxon>
        <taxon>Streptomyces</taxon>
    </lineage>
</organism>
<evidence type="ECO:0000313" key="5">
    <source>
        <dbReference type="Proteomes" id="UP000199063"/>
    </source>
</evidence>
<dbReference type="InterPro" id="IPR024726">
    <property type="entry name" value="FhuF_C"/>
</dbReference>
<keyword evidence="5" id="KW-1185">Reference proteome</keyword>
<dbReference type="GO" id="GO:0051537">
    <property type="term" value="F:2 iron, 2 sulfur cluster binding"/>
    <property type="evidence" value="ECO:0007669"/>
    <property type="project" value="InterPro"/>
</dbReference>
<protein>
    <submittedName>
        <fullName evidence="4">Ferric iron reductase FhuF-like transporter</fullName>
    </submittedName>
</protein>
<evidence type="ECO:0000259" key="3">
    <source>
        <dbReference type="Pfam" id="PF11575"/>
    </source>
</evidence>
<feature type="region of interest" description="Disordered" evidence="1">
    <location>
        <begin position="255"/>
        <end position="280"/>
    </location>
</feature>
<evidence type="ECO:0000256" key="1">
    <source>
        <dbReference type="SAM" id="MobiDB-lite"/>
    </source>
</evidence>
<dbReference type="GO" id="GO:0003824">
    <property type="term" value="F:catalytic activity"/>
    <property type="evidence" value="ECO:0007669"/>
    <property type="project" value="UniProtKB-ARBA"/>
</dbReference>
<feature type="domain" description="Aerobactin siderophore biosynthesis IucA/IucC-like C-terminal" evidence="2">
    <location>
        <begin position="145"/>
        <end position="218"/>
    </location>
</feature>
<dbReference type="InterPro" id="IPR022770">
    <property type="entry name" value="IucA/IucC-like_C"/>
</dbReference>
<dbReference type="Pfam" id="PF11575">
    <property type="entry name" value="FhuF_C"/>
    <property type="match status" value="1"/>
</dbReference>
<feature type="compositionally biased region" description="Low complexity" evidence="1">
    <location>
        <begin position="257"/>
        <end position="272"/>
    </location>
</feature>
<gene>
    <name evidence="4" type="ORF">SAMN05444921_12966</name>
</gene>
<reference evidence="5" key="1">
    <citation type="submission" date="2016-10" db="EMBL/GenBank/DDBJ databases">
        <authorList>
            <person name="Varghese N."/>
            <person name="Submissions S."/>
        </authorList>
    </citation>
    <scope>NUCLEOTIDE SEQUENCE [LARGE SCALE GENOMIC DNA]</scope>
    <source>
        <strain evidence="5">CGMCC 4.7042</strain>
    </source>
</reference>
<feature type="compositionally biased region" description="Basic and acidic residues" evidence="1">
    <location>
        <begin position="20"/>
        <end position="35"/>
    </location>
</feature>
<dbReference type="EMBL" id="FNHI01000029">
    <property type="protein sequence ID" value="SDN54038.1"/>
    <property type="molecule type" value="Genomic_DNA"/>
</dbReference>
<dbReference type="AlphaFoldDB" id="A0A1H0C834"/>
<dbReference type="Proteomes" id="UP000199063">
    <property type="component" value="Unassembled WGS sequence"/>
</dbReference>
<feature type="domain" description="Ferric siderophore reductase C-terminal" evidence="3">
    <location>
        <begin position="230"/>
        <end position="249"/>
    </location>
</feature>
<evidence type="ECO:0000259" key="2">
    <source>
        <dbReference type="Pfam" id="PF06276"/>
    </source>
</evidence>
<dbReference type="Pfam" id="PF06276">
    <property type="entry name" value="FhuF"/>
    <property type="match status" value="1"/>
</dbReference>
<sequence>MLHPMQAPGPRTSGPGHGGTAERDRAGARRVERTETEPIGGFFATRTGEPGPGHLPLSRLHAGDIVPLTARVDRVAARLRTPERRVAASIAHLGLAARLWSTALGPAALHGEFPDPAAGALYWDPELSSPDDLCWTRAGTLPGTVDSIREAVQFGHLVPLAEALRGDVRISHRLLWGNAGSALAGALREIHRWARERDRPEVADRATALTTGLLDHPDLSGTVRGPALRRTSCCLYYRCPGGGLCGDCVFDRPPRRPLSQDPAPSASAPARDSGTRRLRP</sequence>
<accession>A0A1H0C834</accession>
<name>A0A1H0C834_9ACTN</name>
<dbReference type="STRING" id="1196353.SAMN05444921_12966"/>
<proteinExistence type="predicted"/>
<evidence type="ECO:0000313" key="4">
    <source>
        <dbReference type="EMBL" id="SDN54038.1"/>
    </source>
</evidence>
<feature type="region of interest" description="Disordered" evidence="1">
    <location>
        <begin position="1"/>
        <end position="35"/>
    </location>
</feature>